<keyword evidence="4" id="KW-1185">Reference proteome</keyword>
<evidence type="ECO:0000256" key="1">
    <source>
        <dbReference type="SAM" id="MobiDB-lite"/>
    </source>
</evidence>
<dbReference type="Proteomes" id="UP000658613">
    <property type="component" value="Unassembled WGS sequence"/>
</dbReference>
<reference evidence="3" key="1">
    <citation type="submission" date="2020-11" db="EMBL/GenBank/DDBJ databases">
        <title>Sequencing the genomes of 1000 actinobacteria strains.</title>
        <authorList>
            <person name="Klenk H.-P."/>
        </authorList>
    </citation>
    <scope>NUCLEOTIDE SEQUENCE</scope>
    <source>
        <strain evidence="3">DSM 45632</strain>
    </source>
</reference>
<evidence type="ECO:0008006" key="5">
    <source>
        <dbReference type="Google" id="ProtNLM"/>
    </source>
</evidence>
<keyword evidence="2" id="KW-0732">Signal</keyword>
<evidence type="ECO:0000313" key="4">
    <source>
        <dbReference type="Proteomes" id="UP000658613"/>
    </source>
</evidence>
<accession>A0A931E0G3</accession>
<name>A0A931E0G3_9CORY</name>
<protein>
    <recommendedName>
        <fullName evidence="5">EF-hand domain-containing protein</fullName>
    </recommendedName>
</protein>
<feature type="region of interest" description="Disordered" evidence="1">
    <location>
        <begin position="32"/>
        <end position="88"/>
    </location>
</feature>
<feature type="signal peptide" evidence="2">
    <location>
        <begin position="1"/>
        <end position="31"/>
    </location>
</feature>
<gene>
    <name evidence="3" type="ORF">IW254_000075</name>
</gene>
<dbReference type="InterPro" id="IPR018247">
    <property type="entry name" value="EF_Hand_1_Ca_BS"/>
</dbReference>
<proteinExistence type="predicted"/>
<evidence type="ECO:0000256" key="2">
    <source>
        <dbReference type="SAM" id="SignalP"/>
    </source>
</evidence>
<sequence length="150" mass="15278">MSTTQKATRRVRPFAAIVAAAALTLPLAACGQGVDPNLSSGEDAATASQSAPASSESAVESSSASSDSAEATSAEAEPSKAANADIAVIEGTNPPLQWEICQGDADCEEGMVDLTRGSLLSLEKDDADGNGVLDAEELRKGRLRVDAEQN</sequence>
<evidence type="ECO:0000313" key="3">
    <source>
        <dbReference type="EMBL" id="MBG6121106.1"/>
    </source>
</evidence>
<dbReference type="AlphaFoldDB" id="A0A931E0G3"/>
<dbReference type="EMBL" id="JADOUE010000001">
    <property type="protein sequence ID" value="MBG6121106.1"/>
    <property type="molecule type" value="Genomic_DNA"/>
</dbReference>
<dbReference type="RefSeq" id="WP_196823734.1">
    <property type="nucleotide sequence ID" value="NZ_CP046980.1"/>
</dbReference>
<dbReference type="PROSITE" id="PS00018">
    <property type="entry name" value="EF_HAND_1"/>
    <property type="match status" value="1"/>
</dbReference>
<comment type="caution">
    <text evidence="3">The sequence shown here is derived from an EMBL/GenBank/DDBJ whole genome shotgun (WGS) entry which is preliminary data.</text>
</comment>
<organism evidence="3 4">
    <name type="scientific">Corynebacterium aquatimens</name>
    <dbReference type="NCBI Taxonomy" id="1190508"/>
    <lineage>
        <taxon>Bacteria</taxon>
        <taxon>Bacillati</taxon>
        <taxon>Actinomycetota</taxon>
        <taxon>Actinomycetes</taxon>
        <taxon>Mycobacteriales</taxon>
        <taxon>Corynebacteriaceae</taxon>
        <taxon>Corynebacterium</taxon>
    </lineage>
</organism>
<feature type="compositionally biased region" description="Low complexity" evidence="1">
    <location>
        <begin position="42"/>
        <end position="82"/>
    </location>
</feature>
<feature type="chain" id="PRO_5037128297" description="EF-hand domain-containing protein" evidence="2">
    <location>
        <begin position="32"/>
        <end position="150"/>
    </location>
</feature>